<accession>L7LEI0</accession>
<reference evidence="1 2" key="1">
    <citation type="submission" date="2012-12" db="EMBL/GenBank/DDBJ databases">
        <title>Whole genome shotgun sequence of Gordonia sihwensis NBRC 108236.</title>
        <authorList>
            <person name="Yoshida I."/>
            <person name="Hosoyama A."/>
            <person name="Tsuchikane K."/>
            <person name="Ando Y."/>
            <person name="Baba S."/>
            <person name="Ohji S."/>
            <person name="Hamada M."/>
            <person name="Tamura T."/>
            <person name="Yamazoe A."/>
            <person name="Yamazaki S."/>
            <person name="Fujita N."/>
        </authorList>
    </citation>
    <scope>NUCLEOTIDE SEQUENCE [LARGE SCALE GENOMIC DNA]</scope>
    <source>
        <strain evidence="1 2">NBRC 108236</strain>
    </source>
</reference>
<dbReference type="EMBL" id="BANU01000001">
    <property type="protein sequence ID" value="GAC59319.1"/>
    <property type="molecule type" value="Genomic_DNA"/>
</dbReference>
<gene>
    <name evidence="1" type="ORF">GSI01S_01_02850</name>
</gene>
<sequence length="147" mass="16649">MSETIKVQVGVSDEELRKWAEWHVEHNNHGVAAILYAALGQFDSIGDTLLRTQAELEKLREGDWAKLSRNLHNAEVGRDNLRATVERVQEANERVHAHRFDLDSADDAAHDAWLESLGERRVGGPDAFYNGVEFAHRRIRRALDGEA</sequence>
<dbReference type="Proteomes" id="UP000035083">
    <property type="component" value="Unassembled WGS sequence"/>
</dbReference>
<dbReference type="RefSeq" id="WP_006894506.1">
    <property type="nucleotide sequence ID" value="NZ_BANU01000001.1"/>
</dbReference>
<dbReference type="AlphaFoldDB" id="L7LEI0"/>
<proteinExistence type="predicted"/>
<name>L7LEI0_9ACTN</name>
<organism evidence="1 2">
    <name type="scientific">Gordonia sihwensis NBRC 108236</name>
    <dbReference type="NCBI Taxonomy" id="1223544"/>
    <lineage>
        <taxon>Bacteria</taxon>
        <taxon>Bacillati</taxon>
        <taxon>Actinomycetota</taxon>
        <taxon>Actinomycetes</taxon>
        <taxon>Mycobacteriales</taxon>
        <taxon>Gordoniaceae</taxon>
        <taxon>Gordonia</taxon>
    </lineage>
</organism>
<keyword evidence="2" id="KW-1185">Reference proteome</keyword>
<evidence type="ECO:0000313" key="1">
    <source>
        <dbReference type="EMBL" id="GAC59319.1"/>
    </source>
</evidence>
<comment type="caution">
    <text evidence="1">The sequence shown here is derived from an EMBL/GenBank/DDBJ whole genome shotgun (WGS) entry which is preliminary data.</text>
</comment>
<protein>
    <submittedName>
        <fullName evidence="1">Uncharacterized protein</fullName>
    </submittedName>
</protein>
<evidence type="ECO:0000313" key="2">
    <source>
        <dbReference type="Proteomes" id="UP000035083"/>
    </source>
</evidence>